<dbReference type="InterPro" id="IPR015425">
    <property type="entry name" value="FH2_Formin"/>
</dbReference>
<proteinExistence type="inferred from homology"/>
<comment type="caution">
    <text evidence="4">The sequence shown here is derived from an EMBL/GenBank/DDBJ whole genome shotgun (WGS) entry which is preliminary data.</text>
</comment>
<dbReference type="PANTHER" id="PTHR23213:SF177">
    <property type="entry name" value="FORMIN-LIKE PROTEIN 11"/>
    <property type="match status" value="1"/>
</dbReference>
<dbReference type="Proteomes" id="UP001472677">
    <property type="component" value="Unassembled WGS sequence"/>
</dbReference>
<evidence type="ECO:0000313" key="4">
    <source>
        <dbReference type="EMBL" id="KAK8508921.1"/>
    </source>
</evidence>
<dbReference type="EMBL" id="JBBPBM010000097">
    <property type="protein sequence ID" value="KAK8508921.1"/>
    <property type="molecule type" value="Genomic_DNA"/>
</dbReference>
<feature type="domain" description="FH2" evidence="3">
    <location>
        <begin position="1"/>
        <end position="210"/>
    </location>
</feature>
<organism evidence="4 5">
    <name type="scientific">Hibiscus sabdariffa</name>
    <name type="common">roselle</name>
    <dbReference type="NCBI Taxonomy" id="183260"/>
    <lineage>
        <taxon>Eukaryota</taxon>
        <taxon>Viridiplantae</taxon>
        <taxon>Streptophyta</taxon>
        <taxon>Embryophyta</taxon>
        <taxon>Tracheophyta</taxon>
        <taxon>Spermatophyta</taxon>
        <taxon>Magnoliopsida</taxon>
        <taxon>eudicotyledons</taxon>
        <taxon>Gunneridae</taxon>
        <taxon>Pentapetalae</taxon>
        <taxon>rosids</taxon>
        <taxon>malvids</taxon>
        <taxon>Malvales</taxon>
        <taxon>Malvaceae</taxon>
        <taxon>Malvoideae</taxon>
        <taxon>Hibiscus</taxon>
    </lineage>
</organism>
<dbReference type="PANTHER" id="PTHR23213">
    <property type="entry name" value="FORMIN-RELATED"/>
    <property type="match status" value="1"/>
</dbReference>
<dbReference type="Gene3D" id="1.20.58.2220">
    <property type="entry name" value="Formin, FH2 domain"/>
    <property type="match status" value="1"/>
</dbReference>
<evidence type="ECO:0000256" key="1">
    <source>
        <dbReference type="ARBA" id="ARBA00025793"/>
    </source>
</evidence>
<keyword evidence="5" id="KW-1185">Reference proteome</keyword>
<accession>A0ABR2BP35</accession>
<comment type="similarity">
    <text evidence="1">Belongs to the formin-like family. Class-I subfamily.</text>
</comment>
<dbReference type="InterPro" id="IPR042201">
    <property type="entry name" value="FH2_Formin_sf"/>
</dbReference>
<gene>
    <name evidence="4" type="ORF">V6N12_035022</name>
</gene>
<dbReference type="SUPFAM" id="SSF101447">
    <property type="entry name" value="Formin homology 2 domain (FH2 domain)"/>
    <property type="match status" value="1"/>
</dbReference>
<reference evidence="4 5" key="1">
    <citation type="journal article" date="2024" name="G3 (Bethesda)">
        <title>Genome assembly of Hibiscus sabdariffa L. provides insights into metabolisms of medicinal natural products.</title>
        <authorList>
            <person name="Kim T."/>
        </authorList>
    </citation>
    <scope>NUCLEOTIDE SEQUENCE [LARGE SCALE GENOMIC DNA]</scope>
    <source>
        <strain evidence="4">TK-2024</strain>
        <tissue evidence="4">Old leaves</tissue>
    </source>
</reference>
<protein>
    <recommendedName>
        <fullName evidence="3">FH2 domain-containing protein</fullName>
    </recommendedName>
</protein>
<evidence type="ECO:0000256" key="2">
    <source>
        <dbReference type="SAM" id="SignalP"/>
    </source>
</evidence>
<feature type="signal peptide" evidence="2">
    <location>
        <begin position="1"/>
        <end position="25"/>
    </location>
</feature>
<dbReference type="PROSITE" id="PS51444">
    <property type="entry name" value="FH2"/>
    <property type="match status" value="1"/>
</dbReference>
<name>A0ABR2BP35_9ROSI</name>
<feature type="chain" id="PRO_5047207480" description="FH2 domain-containing protein" evidence="2">
    <location>
        <begin position="26"/>
        <end position="210"/>
    </location>
</feature>
<evidence type="ECO:0000259" key="3">
    <source>
        <dbReference type="PROSITE" id="PS51444"/>
    </source>
</evidence>
<dbReference type="InterPro" id="IPR027643">
    <property type="entry name" value="Formin-like_plant"/>
</dbReference>
<keyword evidence="2" id="KW-0732">Signal</keyword>
<sequence length="210" mass="22983">MKGLKVYVIFMLVLVFAAGKEGVEAKTCTGQAHLARACVDDICNQVCLRIHEDHDPNAKGACVVDKGSLVCEYPQPPQLPQYSSIGKDGDINDLGSAEKFVKVPLSVPFECLHAKAMLYRETFDDEVIHLKSSCSMLELLEAVLKTGNRMNVGTIRGGARVLKLDPFLKLADVKGTDGKTTLLHFIVQEIVRSEGIRVSDSIVGKINQRN</sequence>
<evidence type="ECO:0000313" key="5">
    <source>
        <dbReference type="Proteomes" id="UP001472677"/>
    </source>
</evidence>
<dbReference type="Pfam" id="PF02181">
    <property type="entry name" value="FH2"/>
    <property type="match status" value="1"/>
</dbReference>